<keyword evidence="3" id="KW-1185">Reference proteome</keyword>
<dbReference type="EMBL" id="JAHRHJ020000004">
    <property type="protein sequence ID" value="KAH9318434.1"/>
    <property type="molecule type" value="Genomic_DNA"/>
</dbReference>
<sequence length="108" mass="10471">VRGRHAQGVGSRSVDSARGPGVQVRRLCAGRGYNGAQGGDRVQGGRQGRAVCPRGGRSIRGGQQGGVVCLRGGGGGGADLSGGGSAGVAGGLQGFWGRGAGQIGFGLR</sequence>
<feature type="non-terminal residue" evidence="2">
    <location>
        <position position="1"/>
    </location>
</feature>
<dbReference type="Proteomes" id="UP000824469">
    <property type="component" value="Unassembled WGS sequence"/>
</dbReference>
<comment type="caution">
    <text evidence="2">The sequence shown here is derived from an EMBL/GenBank/DDBJ whole genome shotgun (WGS) entry which is preliminary data.</text>
</comment>
<accession>A0AA38GB84</accession>
<proteinExistence type="predicted"/>
<reference evidence="2 3" key="1">
    <citation type="journal article" date="2021" name="Nat. Plants">
        <title>The Taxus genome provides insights into paclitaxel biosynthesis.</title>
        <authorList>
            <person name="Xiong X."/>
            <person name="Gou J."/>
            <person name="Liao Q."/>
            <person name="Li Y."/>
            <person name="Zhou Q."/>
            <person name="Bi G."/>
            <person name="Li C."/>
            <person name="Du R."/>
            <person name="Wang X."/>
            <person name="Sun T."/>
            <person name="Guo L."/>
            <person name="Liang H."/>
            <person name="Lu P."/>
            <person name="Wu Y."/>
            <person name="Zhang Z."/>
            <person name="Ro D.K."/>
            <person name="Shang Y."/>
            <person name="Huang S."/>
            <person name="Yan J."/>
        </authorList>
    </citation>
    <scope>NUCLEOTIDE SEQUENCE [LARGE SCALE GENOMIC DNA]</scope>
    <source>
        <strain evidence="2">Ta-2019</strain>
    </source>
</reference>
<evidence type="ECO:0000313" key="3">
    <source>
        <dbReference type="Proteomes" id="UP000824469"/>
    </source>
</evidence>
<feature type="compositionally biased region" description="Gly residues" evidence="1">
    <location>
        <begin position="37"/>
        <end position="47"/>
    </location>
</feature>
<organism evidence="2 3">
    <name type="scientific">Taxus chinensis</name>
    <name type="common">Chinese yew</name>
    <name type="synonym">Taxus wallichiana var. chinensis</name>
    <dbReference type="NCBI Taxonomy" id="29808"/>
    <lineage>
        <taxon>Eukaryota</taxon>
        <taxon>Viridiplantae</taxon>
        <taxon>Streptophyta</taxon>
        <taxon>Embryophyta</taxon>
        <taxon>Tracheophyta</taxon>
        <taxon>Spermatophyta</taxon>
        <taxon>Pinopsida</taxon>
        <taxon>Pinidae</taxon>
        <taxon>Conifers II</taxon>
        <taxon>Cupressales</taxon>
        <taxon>Taxaceae</taxon>
        <taxon>Taxus</taxon>
    </lineage>
</organism>
<gene>
    <name evidence="2" type="ORF">KI387_020203</name>
</gene>
<evidence type="ECO:0000256" key="1">
    <source>
        <dbReference type="SAM" id="MobiDB-lite"/>
    </source>
</evidence>
<evidence type="ECO:0000313" key="2">
    <source>
        <dbReference type="EMBL" id="KAH9318434.1"/>
    </source>
</evidence>
<protein>
    <submittedName>
        <fullName evidence="2">Uncharacterized protein</fullName>
    </submittedName>
</protein>
<feature type="non-terminal residue" evidence="2">
    <location>
        <position position="108"/>
    </location>
</feature>
<name>A0AA38GB84_TAXCH</name>
<feature type="region of interest" description="Disordered" evidence="1">
    <location>
        <begin position="37"/>
        <end position="57"/>
    </location>
</feature>
<dbReference type="AlphaFoldDB" id="A0AA38GB84"/>